<evidence type="ECO:0000259" key="4">
    <source>
        <dbReference type="PROSITE" id="PS50198"/>
    </source>
</evidence>
<dbReference type="InterPro" id="IPR046357">
    <property type="entry name" value="PPIase_dom_sf"/>
</dbReference>
<dbReference type="Pfam" id="PF00639">
    <property type="entry name" value="Rotamase"/>
    <property type="match status" value="2"/>
</dbReference>
<evidence type="ECO:0000256" key="2">
    <source>
        <dbReference type="PROSITE-ProRule" id="PRU00278"/>
    </source>
</evidence>
<keyword evidence="2" id="KW-0697">Rotamase</keyword>
<sequence>MNCQLKSLSLVFCMIFAWAVSLSAQNNVIDEVVWVVGDEPIYKSEVETQIKQMQYEGQKINGDPYCVIPEMMAVQKLYLHQAKLDTITVSESMVFQRVDAQLNFFVDQLGSKEKVEEYFRKPMSSIREELADYVRNNSIVQEVQRTLVKDVKVTPAEVRKYFAKLPADSIPTIPLQVEVQVISIYPKVPQQEIDNVKARLREFSDQVNSGEREFSTLAILNSEDRGTALRGGETGFIGKSSLAPEFAAVAFNLNDTKKVSKIVETEFGYHIIQLIEKRGDQINCRHILLKPRVSQSDIDEAVHTLDSIRTDILNKKFTFESIVPYVSQDKNTRYNEGLMSNANTGSTRFEMSELPQDIAKAVAGLEVGEISRPITTIDVTNNKEMVVLVKLRSRRPVHKADLATDYQVIANMLENHKRQQILADWVEQKQQDTYVRIKEEWRNCDFEHEGWVKER</sequence>
<dbReference type="PANTHER" id="PTHR47637">
    <property type="entry name" value="CHAPERONE SURA"/>
    <property type="match status" value="1"/>
</dbReference>
<dbReference type="AlphaFoldDB" id="A0A9D2AP88"/>
<keyword evidence="1 3" id="KW-0732">Signal</keyword>
<reference evidence="5" key="2">
    <citation type="submission" date="2021-04" db="EMBL/GenBank/DDBJ databases">
        <authorList>
            <person name="Gilroy R."/>
        </authorList>
    </citation>
    <scope>NUCLEOTIDE SEQUENCE</scope>
    <source>
        <strain evidence="5">ChiHjej12B11-16260</strain>
    </source>
</reference>
<comment type="caution">
    <text evidence="5">The sequence shown here is derived from an EMBL/GenBank/DDBJ whole genome shotgun (WGS) entry which is preliminary data.</text>
</comment>
<feature type="signal peptide" evidence="3">
    <location>
        <begin position="1"/>
        <end position="24"/>
    </location>
</feature>
<keyword evidence="2 5" id="KW-0413">Isomerase</keyword>
<evidence type="ECO:0000256" key="1">
    <source>
        <dbReference type="ARBA" id="ARBA00022729"/>
    </source>
</evidence>
<dbReference type="EMBL" id="DXFB01000030">
    <property type="protein sequence ID" value="HIX44828.1"/>
    <property type="molecule type" value="Genomic_DNA"/>
</dbReference>
<dbReference type="PANTHER" id="PTHR47637:SF1">
    <property type="entry name" value="CHAPERONE SURA"/>
    <property type="match status" value="1"/>
</dbReference>
<feature type="domain" description="PpiC" evidence="4">
    <location>
        <begin position="176"/>
        <end position="276"/>
    </location>
</feature>
<feature type="domain" description="PpiC" evidence="4">
    <location>
        <begin position="279"/>
        <end position="376"/>
    </location>
</feature>
<dbReference type="InterPro" id="IPR027304">
    <property type="entry name" value="Trigger_fact/SurA_dom_sf"/>
</dbReference>
<protein>
    <submittedName>
        <fullName evidence="5">Peptidylprolyl isomerase</fullName>
        <ecNumber evidence="5">5.2.1.8</ecNumber>
    </submittedName>
</protein>
<evidence type="ECO:0000256" key="3">
    <source>
        <dbReference type="SAM" id="SignalP"/>
    </source>
</evidence>
<dbReference type="SUPFAM" id="SSF109998">
    <property type="entry name" value="Triger factor/SurA peptide-binding domain-like"/>
    <property type="match status" value="1"/>
</dbReference>
<dbReference type="InterPro" id="IPR000297">
    <property type="entry name" value="PPIase_PpiC"/>
</dbReference>
<dbReference type="Gene3D" id="3.10.50.40">
    <property type="match status" value="2"/>
</dbReference>
<dbReference type="InterPro" id="IPR050280">
    <property type="entry name" value="OMP_Chaperone_SurA"/>
</dbReference>
<organism evidence="5 6">
    <name type="scientific">Candidatus Barnesiella excrementipullorum</name>
    <dbReference type="NCBI Taxonomy" id="2838479"/>
    <lineage>
        <taxon>Bacteria</taxon>
        <taxon>Pseudomonadati</taxon>
        <taxon>Bacteroidota</taxon>
        <taxon>Bacteroidia</taxon>
        <taxon>Bacteroidales</taxon>
        <taxon>Barnesiellaceae</taxon>
        <taxon>Barnesiella</taxon>
    </lineage>
</organism>
<dbReference type="SUPFAM" id="SSF54534">
    <property type="entry name" value="FKBP-like"/>
    <property type="match status" value="2"/>
</dbReference>
<feature type="chain" id="PRO_5039732611" evidence="3">
    <location>
        <begin position="25"/>
        <end position="455"/>
    </location>
</feature>
<proteinExistence type="predicted"/>
<reference evidence="5" key="1">
    <citation type="journal article" date="2021" name="PeerJ">
        <title>Extensive microbial diversity within the chicken gut microbiome revealed by metagenomics and culture.</title>
        <authorList>
            <person name="Gilroy R."/>
            <person name="Ravi A."/>
            <person name="Getino M."/>
            <person name="Pursley I."/>
            <person name="Horton D.L."/>
            <person name="Alikhan N.F."/>
            <person name="Baker D."/>
            <person name="Gharbi K."/>
            <person name="Hall N."/>
            <person name="Watson M."/>
            <person name="Adriaenssens E.M."/>
            <person name="Foster-Nyarko E."/>
            <person name="Jarju S."/>
            <person name="Secka A."/>
            <person name="Antonio M."/>
            <person name="Oren A."/>
            <person name="Chaudhuri R.R."/>
            <person name="La Ragione R."/>
            <person name="Hildebrand F."/>
            <person name="Pallen M.J."/>
        </authorList>
    </citation>
    <scope>NUCLEOTIDE SEQUENCE</scope>
    <source>
        <strain evidence="5">ChiHjej12B11-16260</strain>
    </source>
</reference>
<name>A0A9D2AP88_9BACT</name>
<evidence type="ECO:0000313" key="6">
    <source>
        <dbReference type="Proteomes" id="UP000824246"/>
    </source>
</evidence>
<dbReference type="EC" id="5.2.1.8" evidence="5"/>
<dbReference type="Proteomes" id="UP000824246">
    <property type="component" value="Unassembled WGS sequence"/>
</dbReference>
<evidence type="ECO:0000313" key="5">
    <source>
        <dbReference type="EMBL" id="HIX44828.1"/>
    </source>
</evidence>
<dbReference type="PROSITE" id="PS50198">
    <property type="entry name" value="PPIC_PPIASE_2"/>
    <property type="match status" value="2"/>
</dbReference>
<gene>
    <name evidence="5" type="ORF">H9982_01270</name>
</gene>
<accession>A0A9D2AP88</accession>
<dbReference type="GO" id="GO:0003755">
    <property type="term" value="F:peptidyl-prolyl cis-trans isomerase activity"/>
    <property type="evidence" value="ECO:0007669"/>
    <property type="project" value="UniProtKB-KW"/>
</dbReference>